<evidence type="ECO:0000313" key="1">
    <source>
        <dbReference type="EMBL" id="UVA77138.1"/>
    </source>
</evidence>
<dbReference type="EMBL" id="CP102779">
    <property type="protein sequence ID" value="UVA77138.1"/>
    <property type="molecule type" value="Genomic_DNA"/>
</dbReference>
<accession>A0ABY5QB24</accession>
<evidence type="ECO:0008006" key="3">
    <source>
        <dbReference type="Google" id="ProtNLM"/>
    </source>
</evidence>
<dbReference type="Proteomes" id="UP001058980">
    <property type="component" value="Plasmid unnamed"/>
</dbReference>
<gene>
    <name evidence="1" type="ORF">NTU39_00340</name>
</gene>
<name>A0ABY5QB24_9BURK</name>
<proteinExistence type="predicted"/>
<organism evidence="1 2">
    <name type="scientific">Pandoraea commovens</name>
    <dbReference type="NCBI Taxonomy" id="2508289"/>
    <lineage>
        <taxon>Bacteria</taxon>
        <taxon>Pseudomonadati</taxon>
        <taxon>Pseudomonadota</taxon>
        <taxon>Betaproteobacteria</taxon>
        <taxon>Burkholderiales</taxon>
        <taxon>Burkholderiaceae</taxon>
        <taxon>Pandoraea</taxon>
    </lineage>
</organism>
<geneLocation type="plasmid" evidence="1 2">
    <name>unnamed</name>
</geneLocation>
<protein>
    <recommendedName>
        <fullName evidence="3">RiboL-PSP-HEPN domain-containing protein</fullName>
    </recommendedName>
</protein>
<evidence type="ECO:0000313" key="2">
    <source>
        <dbReference type="Proteomes" id="UP001058980"/>
    </source>
</evidence>
<dbReference type="RefSeq" id="WP_257957806.1">
    <property type="nucleotide sequence ID" value="NZ_CP102779.1"/>
</dbReference>
<reference evidence="1" key="1">
    <citation type="submission" date="2022-08" db="EMBL/GenBank/DDBJ databases">
        <title>Multi-unit outbreak of Pandoraea commovens among non-cystic fibrosis intensive care patients from 2019 to 2021 in Berlin, Germany.</title>
        <authorList>
            <person name="Menzel P."/>
        </authorList>
    </citation>
    <scope>NUCLEOTIDE SEQUENCE</scope>
    <source>
        <strain evidence="1">LB-19-202-79</strain>
        <plasmid evidence="1">unnamed</plasmid>
    </source>
</reference>
<keyword evidence="1" id="KW-0614">Plasmid</keyword>
<sequence>MTPLPVGGKYNHFSGADMGWNDRMDDRELEQLPPEAYADSSDARGPFDLDQTWLTSASRDSQAVAIRAWFTARFCDPAQETPYNGREGGYLFVNGGPYSPDEELNSKFGGVVPDDVIQEVVEDLEAEVGEDWAPIYHEREEEDWEWDVPDVPDSDAPLARLKERLQQGMDVMTLKGDPAAQALATQLVYVQTIGALEAFLYETALYWFEKDDERVKNCITCLPIFSEQKISLKDIFTHYESLKTKVREYLYHLVWHRWQEVAPLYEKGLRVKLPSTKVFQDALQTRHDIVHRSGANKDGNPVATSAEDVRLLSGQVEAFCEQVAAQFDAGF</sequence>
<keyword evidence="2" id="KW-1185">Reference proteome</keyword>